<accession>A0A7M1AU80</accession>
<comment type="catalytic activity">
    <reaction evidence="14 15">
        <text>FMN + ATP + H(+) = FAD + diphosphate</text>
        <dbReference type="Rhea" id="RHEA:17237"/>
        <dbReference type="ChEBI" id="CHEBI:15378"/>
        <dbReference type="ChEBI" id="CHEBI:30616"/>
        <dbReference type="ChEBI" id="CHEBI:33019"/>
        <dbReference type="ChEBI" id="CHEBI:57692"/>
        <dbReference type="ChEBI" id="CHEBI:58210"/>
        <dbReference type="EC" id="2.7.7.2"/>
    </reaction>
</comment>
<dbReference type="InterPro" id="IPR015864">
    <property type="entry name" value="FAD_synthase"/>
</dbReference>
<dbReference type="GO" id="GO:0009231">
    <property type="term" value="P:riboflavin biosynthetic process"/>
    <property type="evidence" value="ECO:0007669"/>
    <property type="project" value="InterPro"/>
</dbReference>
<dbReference type="EC" id="2.7.7.2" evidence="15"/>
<keyword evidence="10 15" id="KW-0274">FAD</keyword>
<evidence type="ECO:0000256" key="15">
    <source>
        <dbReference type="PIRNR" id="PIRNR004491"/>
    </source>
</evidence>
<evidence type="ECO:0000256" key="1">
    <source>
        <dbReference type="ARBA" id="ARBA00002121"/>
    </source>
</evidence>
<evidence type="ECO:0000256" key="9">
    <source>
        <dbReference type="ARBA" id="ARBA00022777"/>
    </source>
</evidence>
<dbReference type="Gene3D" id="2.40.30.30">
    <property type="entry name" value="Riboflavin kinase-like"/>
    <property type="match status" value="1"/>
</dbReference>
<feature type="domain" description="Riboflavin kinase" evidence="16">
    <location>
        <begin position="158"/>
        <end position="281"/>
    </location>
</feature>
<comment type="pathway">
    <text evidence="2 15">Cofactor biosynthesis; FAD biosynthesis; FAD from FMN: step 1/1.</text>
</comment>
<dbReference type="Pfam" id="PF06574">
    <property type="entry name" value="FAD_syn"/>
    <property type="match status" value="2"/>
</dbReference>
<evidence type="ECO:0000256" key="10">
    <source>
        <dbReference type="ARBA" id="ARBA00022827"/>
    </source>
</evidence>
<dbReference type="AlphaFoldDB" id="A0A7M1AU80"/>
<keyword evidence="18" id="KW-1185">Reference proteome</keyword>
<dbReference type="GO" id="GO:0009398">
    <property type="term" value="P:FMN biosynthetic process"/>
    <property type="evidence" value="ECO:0007669"/>
    <property type="project" value="UniProtKB-UniRule"/>
</dbReference>
<dbReference type="InterPro" id="IPR015865">
    <property type="entry name" value="Riboflavin_kinase_bac/euk"/>
</dbReference>
<keyword evidence="5 15" id="KW-0288">FMN</keyword>
<dbReference type="PANTHER" id="PTHR22749:SF6">
    <property type="entry name" value="RIBOFLAVIN KINASE"/>
    <property type="match status" value="1"/>
</dbReference>
<dbReference type="SMART" id="SM00904">
    <property type="entry name" value="Flavokinase"/>
    <property type="match status" value="1"/>
</dbReference>
<dbReference type="UniPathway" id="UPA00277">
    <property type="reaction ID" value="UER00407"/>
</dbReference>
<comment type="function">
    <text evidence="1">Catalyzes the phosphorylation of riboflavin to FMN followed by the adenylation of FMN to FAD.</text>
</comment>
<proteinExistence type="inferred from homology"/>
<keyword evidence="7 15" id="KW-0548">Nucleotidyltransferase</keyword>
<evidence type="ECO:0000259" key="16">
    <source>
        <dbReference type="SMART" id="SM00904"/>
    </source>
</evidence>
<dbReference type="NCBIfam" id="NF004162">
    <property type="entry name" value="PRK05627.1-5"/>
    <property type="match status" value="1"/>
</dbReference>
<dbReference type="SUPFAM" id="SSF52374">
    <property type="entry name" value="Nucleotidylyl transferase"/>
    <property type="match status" value="1"/>
</dbReference>
<dbReference type="PANTHER" id="PTHR22749">
    <property type="entry name" value="RIBOFLAVIN KINASE/FMN ADENYLYLTRANSFERASE"/>
    <property type="match status" value="1"/>
</dbReference>
<sequence>MLNTATILQNSTSVAIGGFDGMHIGHQELFHHLDQNGVIVVINTGYANLTPSHFRQRHTDKHLHYYNLEDIRHLDGAGFVELLKKDFPKLQKIVVGYDFHFGKDRRYSYEDLKELFLKENEDGEVVIVKEVKHHNDAVHSHKIRQKLAIGDIKGANEFLGYNYTICGKKITGQGIGAKELVATINLEAKEFLVPKEGVYVTTTRIDDEEHFHPSVSFIGHRVSTDGSFAIESHILDGKVVCEEKAEISFIAYIRENKKFESMDELRDAIKKDIAVANRELQRLEL</sequence>
<evidence type="ECO:0000256" key="13">
    <source>
        <dbReference type="ARBA" id="ARBA00047880"/>
    </source>
</evidence>
<keyword evidence="8 15" id="KW-0547">Nucleotide-binding</keyword>
<dbReference type="InterPro" id="IPR023465">
    <property type="entry name" value="Riboflavin_kinase_dom_sf"/>
</dbReference>
<keyword evidence="12" id="KW-0511">Multifunctional enzyme</keyword>
<dbReference type="GO" id="GO:0006747">
    <property type="term" value="P:FAD biosynthetic process"/>
    <property type="evidence" value="ECO:0007669"/>
    <property type="project" value="UniProtKB-UniRule"/>
</dbReference>
<evidence type="ECO:0000256" key="8">
    <source>
        <dbReference type="ARBA" id="ARBA00022741"/>
    </source>
</evidence>
<evidence type="ECO:0000256" key="11">
    <source>
        <dbReference type="ARBA" id="ARBA00022840"/>
    </source>
</evidence>
<dbReference type="Proteomes" id="UP000593910">
    <property type="component" value="Chromosome"/>
</dbReference>
<comment type="catalytic activity">
    <reaction evidence="13 15">
        <text>riboflavin + ATP = FMN + ADP + H(+)</text>
        <dbReference type="Rhea" id="RHEA:14357"/>
        <dbReference type="ChEBI" id="CHEBI:15378"/>
        <dbReference type="ChEBI" id="CHEBI:30616"/>
        <dbReference type="ChEBI" id="CHEBI:57986"/>
        <dbReference type="ChEBI" id="CHEBI:58210"/>
        <dbReference type="ChEBI" id="CHEBI:456216"/>
        <dbReference type="EC" id="2.7.1.26"/>
    </reaction>
</comment>
<dbReference type="EMBL" id="CP041165">
    <property type="protein sequence ID" value="QOP40936.1"/>
    <property type="molecule type" value="Genomic_DNA"/>
</dbReference>
<dbReference type="Gene3D" id="3.40.50.620">
    <property type="entry name" value="HUPs"/>
    <property type="match status" value="2"/>
</dbReference>
<keyword evidence="4 15" id="KW-0285">Flavoprotein</keyword>
<evidence type="ECO:0000313" key="18">
    <source>
        <dbReference type="Proteomes" id="UP000593910"/>
    </source>
</evidence>
<evidence type="ECO:0000256" key="7">
    <source>
        <dbReference type="ARBA" id="ARBA00022695"/>
    </source>
</evidence>
<dbReference type="GO" id="GO:0003919">
    <property type="term" value="F:FMN adenylyltransferase activity"/>
    <property type="evidence" value="ECO:0007669"/>
    <property type="project" value="UniProtKB-UniRule"/>
</dbReference>
<evidence type="ECO:0000256" key="12">
    <source>
        <dbReference type="ARBA" id="ARBA00023268"/>
    </source>
</evidence>
<evidence type="ECO:0000256" key="6">
    <source>
        <dbReference type="ARBA" id="ARBA00022679"/>
    </source>
</evidence>
<gene>
    <name evidence="17" type="ORF">FJR03_03940</name>
</gene>
<dbReference type="EC" id="2.7.1.26" evidence="15"/>
<comment type="pathway">
    <text evidence="3 15">Cofactor biosynthesis; FMN biosynthesis; FMN from riboflavin (ATP route): step 1/1.</text>
</comment>
<protein>
    <recommendedName>
        <fullName evidence="15">Riboflavin biosynthesis protein</fullName>
    </recommendedName>
    <domain>
        <recommendedName>
            <fullName evidence="15">Riboflavin kinase</fullName>
            <ecNumber evidence="15">2.7.1.26</ecNumber>
        </recommendedName>
        <alternativeName>
            <fullName evidence="15">Flavokinase</fullName>
        </alternativeName>
    </domain>
    <domain>
        <recommendedName>
            <fullName evidence="15">FMN adenylyltransferase</fullName>
            <ecNumber evidence="15">2.7.7.2</ecNumber>
        </recommendedName>
        <alternativeName>
            <fullName evidence="15">FAD pyrophosphorylase</fullName>
        </alternativeName>
        <alternativeName>
            <fullName evidence="15">FAD synthase</fullName>
        </alternativeName>
    </domain>
</protein>
<evidence type="ECO:0000256" key="5">
    <source>
        <dbReference type="ARBA" id="ARBA00022643"/>
    </source>
</evidence>
<reference evidence="17 18" key="1">
    <citation type="submission" date="2019-06" db="EMBL/GenBank/DDBJ databases">
        <title>Sulfurimonas gotlandica sp. nov., a chemoautotrophic and psychrotolerant epsilonproteobacterium isolated from a pelagic redoxcline, and an emended description of the genus Sulfurimonas.</title>
        <authorList>
            <person name="Wang S."/>
            <person name="Jiang L."/>
            <person name="Shao Z."/>
        </authorList>
    </citation>
    <scope>NUCLEOTIDE SEQUENCE [LARGE SCALE GENOMIC DNA]</scope>
    <source>
        <strain evidence="17 18">B2</strain>
    </source>
</reference>
<dbReference type="KEGG" id="smax:FJR03_03940"/>
<comment type="similarity">
    <text evidence="15">Belongs to the ribF family.</text>
</comment>
<dbReference type="UniPathway" id="UPA00276">
    <property type="reaction ID" value="UER00406"/>
</dbReference>
<keyword evidence="11 15" id="KW-0067">ATP-binding</keyword>
<organism evidence="17 18">
    <name type="scientific">Sulfurimonas marina</name>
    <dbReference type="NCBI Taxonomy" id="2590551"/>
    <lineage>
        <taxon>Bacteria</taxon>
        <taxon>Pseudomonadati</taxon>
        <taxon>Campylobacterota</taxon>
        <taxon>Epsilonproteobacteria</taxon>
        <taxon>Campylobacterales</taxon>
        <taxon>Sulfurimonadaceae</taxon>
        <taxon>Sulfurimonas</taxon>
    </lineage>
</organism>
<evidence type="ECO:0000256" key="14">
    <source>
        <dbReference type="ARBA" id="ARBA00049494"/>
    </source>
</evidence>
<keyword evidence="6 15" id="KW-0808">Transferase</keyword>
<dbReference type="GO" id="GO:0008531">
    <property type="term" value="F:riboflavin kinase activity"/>
    <property type="evidence" value="ECO:0007669"/>
    <property type="project" value="UniProtKB-UniRule"/>
</dbReference>
<dbReference type="Pfam" id="PF01687">
    <property type="entry name" value="Flavokinase"/>
    <property type="match status" value="1"/>
</dbReference>
<dbReference type="PIRSF" id="PIRSF004491">
    <property type="entry name" value="FAD_Synth"/>
    <property type="match status" value="1"/>
</dbReference>
<dbReference type="SUPFAM" id="SSF82114">
    <property type="entry name" value="Riboflavin kinase-like"/>
    <property type="match status" value="1"/>
</dbReference>
<evidence type="ECO:0000256" key="3">
    <source>
        <dbReference type="ARBA" id="ARBA00005201"/>
    </source>
</evidence>
<evidence type="ECO:0000256" key="4">
    <source>
        <dbReference type="ARBA" id="ARBA00022630"/>
    </source>
</evidence>
<evidence type="ECO:0000256" key="2">
    <source>
        <dbReference type="ARBA" id="ARBA00004726"/>
    </source>
</evidence>
<dbReference type="GO" id="GO:0005524">
    <property type="term" value="F:ATP binding"/>
    <property type="evidence" value="ECO:0007669"/>
    <property type="project" value="UniProtKB-UniRule"/>
</dbReference>
<name>A0A7M1AU80_9BACT</name>
<keyword evidence="9 15" id="KW-0418">Kinase</keyword>
<dbReference type="InterPro" id="IPR023468">
    <property type="entry name" value="Riboflavin_kinase"/>
</dbReference>
<dbReference type="InterPro" id="IPR002606">
    <property type="entry name" value="Riboflavin_kinase_bac"/>
</dbReference>
<evidence type="ECO:0000313" key="17">
    <source>
        <dbReference type="EMBL" id="QOP40936.1"/>
    </source>
</evidence>
<dbReference type="InterPro" id="IPR014729">
    <property type="entry name" value="Rossmann-like_a/b/a_fold"/>
</dbReference>